<name>A0AAJ0XI18_HALSE</name>
<dbReference type="EMBL" id="NHSF01000093">
    <property type="protein sequence ID" value="MBK5932341.1"/>
    <property type="molecule type" value="Genomic_DNA"/>
</dbReference>
<dbReference type="PANTHER" id="PTHR23088">
    <property type="entry name" value="NITRILASE-RELATED"/>
    <property type="match status" value="1"/>
</dbReference>
<sequence>MSETSKVAAVQMASGPNATANLIETERLIRIAAEAGAGLVVLPENFAFMGQQDRDLLHLAEPDGEGQLQDFLAKTASRYGVWLVGGTIPLQSGDPSRVRSAALIYNDQGDRIARIDKTHLFDVVLPDVDERYQESATIEPGDQNAVVDTPFGRLGVLICYELRFPETARRMLDSGLELLAVPAAFTALTGKAHWEILVRARAIENLTYVIAAAQGGYHLSGRETYGHSMIVDPWGNVLAQVARGVGQICCALDRDRQASIRRTFPVLEHRRLKCR</sequence>
<protein>
    <submittedName>
        <fullName evidence="3">Acyltransferase</fullName>
    </submittedName>
</protein>
<feature type="domain" description="CN hydrolase" evidence="2">
    <location>
        <begin position="5"/>
        <end position="254"/>
    </location>
</feature>
<evidence type="ECO:0000256" key="1">
    <source>
        <dbReference type="ARBA" id="ARBA00022801"/>
    </source>
</evidence>
<reference evidence="3" key="2">
    <citation type="journal article" date="2020" name="Microorganisms">
        <title>Osmotic Adaptation and Compatible Solute Biosynthesis of Phototrophic Bacteria as Revealed from Genome Analyses.</title>
        <authorList>
            <person name="Imhoff J.F."/>
            <person name="Rahn T."/>
            <person name="Kunzel S."/>
            <person name="Keller A."/>
            <person name="Neulinger S.C."/>
        </authorList>
    </citation>
    <scope>NUCLEOTIDE SEQUENCE</scope>
    <source>
        <strain evidence="3">DSM 4395</strain>
    </source>
</reference>
<organism evidence="3 4">
    <name type="scientific">Halochromatium salexigens</name>
    <name type="common">Chromatium salexigens</name>
    <dbReference type="NCBI Taxonomy" id="49447"/>
    <lineage>
        <taxon>Bacteria</taxon>
        <taxon>Pseudomonadati</taxon>
        <taxon>Pseudomonadota</taxon>
        <taxon>Gammaproteobacteria</taxon>
        <taxon>Chromatiales</taxon>
        <taxon>Chromatiaceae</taxon>
        <taxon>Halochromatium</taxon>
    </lineage>
</organism>
<dbReference type="SUPFAM" id="SSF56317">
    <property type="entry name" value="Carbon-nitrogen hydrolase"/>
    <property type="match status" value="1"/>
</dbReference>
<reference evidence="3" key="1">
    <citation type="submission" date="2017-05" db="EMBL/GenBank/DDBJ databases">
        <authorList>
            <person name="Imhoff J.F."/>
            <person name="Rahn T."/>
            <person name="Kuenzel S."/>
            <person name="Neulinger S.C."/>
        </authorList>
    </citation>
    <scope>NUCLEOTIDE SEQUENCE</scope>
    <source>
        <strain evidence="3">DSM 4395</strain>
    </source>
</reference>
<evidence type="ECO:0000313" key="4">
    <source>
        <dbReference type="Proteomes" id="UP001296967"/>
    </source>
</evidence>
<keyword evidence="4" id="KW-1185">Reference proteome</keyword>
<keyword evidence="3" id="KW-0808">Transferase</keyword>
<evidence type="ECO:0000259" key="2">
    <source>
        <dbReference type="PROSITE" id="PS50263"/>
    </source>
</evidence>
<dbReference type="PROSITE" id="PS50263">
    <property type="entry name" value="CN_HYDROLASE"/>
    <property type="match status" value="1"/>
</dbReference>
<dbReference type="GO" id="GO:0016811">
    <property type="term" value="F:hydrolase activity, acting on carbon-nitrogen (but not peptide) bonds, in linear amides"/>
    <property type="evidence" value="ECO:0007669"/>
    <property type="project" value="InterPro"/>
</dbReference>
<accession>A0AAJ0XI18</accession>
<gene>
    <name evidence="3" type="ORF">CCR82_17860</name>
</gene>
<keyword evidence="3" id="KW-0012">Acyltransferase</keyword>
<dbReference type="CDD" id="cd07572">
    <property type="entry name" value="nit"/>
    <property type="match status" value="1"/>
</dbReference>
<dbReference type="RefSeq" id="WP_201247191.1">
    <property type="nucleotide sequence ID" value="NZ_NHSF01000093.1"/>
</dbReference>
<evidence type="ECO:0000313" key="3">
    <source>
        <dbReference type="EMBL" id="MBK5932341.1"/>
    </source>
</evidence>
<dbReference type="InterPro" id="IPR045254">
    <property type="entry name" value="Nit1/2_C-N_Hydrolase"/>
</dbReference>
<dbReference type="Proteomes" id="UP001296967">
    <property type="component" value="Unassembled WGS sequence"/>
</dbReference>
<dbReference type="AlphaFoldDB" id="A0AAJ0XI18"/>
<dbReference type="GO" id="GO:0016746">
    <property type="term" value="F:acyltransferase activity"/>
    <property type="evidence" value="ECO:0007669"/>
    <property type="project" value="UniProtKB-KW"/>
</dbReference>
<dbReference type="InterPro" id="IPR003010">
    <property type="entry name" value="C-N_Hydrolase"/>
</dbReference>
<keyword evidence="1" id="KW-0378">Hydrolase</keyword>
<dbReference type="Gene3D" id="3.60.110.10">
    <property type="entry name" value="Carbon-nitrogen hydrolase"/>
    <property type="match status" value="1"/>
</dbReference>
<dbReference type="InterPro" id="IPR036526">
    <property type="entry name" value="C-N_Hydrolase_sf"/>
</dbReference>
<dbReference type="PANTHER" id="PTHR23088:SF27">
    <property type="entry name" value="DEAMINATED GLUTATHIONE AMIDASE"/>
    <property type="match status" value="1"/>
</dbReference>
<proteinExistence type="predicted"/>
<comment type="caution">
    <text evidence="3">The sequence shown here is derived from an EMBL/GenBank/DDBJ whole genome shotgun (WGS) entry which is preliminary data.</text>
</comment>
<dbReference type="Pfam" id="PF00795">
    <property type="entry name" value="CN_hydrolase"/>
    <property type="match status" value="1"/>
</dbReference>